<evidence type="ECO:0000259" key="7">
    <source>
        <dbReference type="PROSITE" id="PS50157"/>
    </source>
</evidence>
<reference evidence="8" key="2">
    <citation type="journal article" date="2021" name="World Allergy Organ. J.">
        <title>Chromosome-level assembly of Dermatophagoides farinae genome and transcriptome reveals two novel allergens Der f 37 and Der f 39.</title>
        <authorList>
            <person name="Chen J."/>
            <person name="Cai Z."/>
            <person name="Fan D."/>
            <person name="Hu J."/>
            <person name="Hou Y."/>
            <person name="He Y."/>
            <person name="Zhang Z."/>
            <person name="Zhao Z."/>
            <person name="Gao P."/>
            <person name="Hu W."/>
            <person name="Sun J."/>
            <person name="Li J."/>
            <person name="Ji K."/>
        </authorList>
    </citation>
    <scope>NUCLEOTIDE SEQUENCE</scope>
    <source>
        <strain evidence="8">JKM2019</strain>
    </source>
</reference>
<reference evidence="8" key="1">
    <citation type="submission" date="2020-06" db="EMBL/GenBank/DDBJ databases">
        <authorList>
            <person name="Ji K."/>
            <person name="Li J."/>
        </authorList>
    </citation>
    <scope>NUCLEOTIDE SEQUENCE</scope>
    <source>
        <strain evidence="8">JKM2019</strain>
        <tissue evidence="8">Whole body</tissue>
    </source>
</reference>
<dbReference type="PANTHER" id="PTHR24403">
    <property type="entry name" value="ZINC FINGER PROTEIN"/>
    <property type="match status" value="1"/>
</dbReference>
<feature type="domain" description="C2H2-type" evidence="7">
    <location>
        <begin position="44"/>
        <end position="68"/>
    </location>
</feature>
<protein>
    <recommendedName>
        <fullName evidence="7">C2H2-type domain-containing protein</fullName>
    </recommendedName>
</protein>
<dbReference type="InterPro" id="IPR050688">
    <property type="entry name" value="Zinc_finger/UBP_domain"/>
</dbReference>
<name>A0A9D4NW77_DERFA</name>
<feature type="region of interest" description="Disordered" evidence="6">
    <location>
        <begin position="581"/>
        <end position="612"/>
    </location>
</feature>
<gene>
    <name evidence="8" type="ORF">HUG17_3511</name>
</gene>
<evidence type="ECO:0000256" key="5">
    <source>
        <dbReference type="PROSITE-ProRule" id="PRU00042"/>
    </source>
</evidence>
<dbReference type="GO" id="GO:0005634">
    <property type="term" value="C:nucleus"/>
    <property type="evidence" value="ECO:0007669"/>
    <property type="project" value="TreeGrafter"/>
</dbReference>
<dbReference type="InterPro" id="IPR013087">
    <property type="entry name" value="Znf_C2H2_type"/>
</dbReference>
<evidence type="ECO:0000256" key="2">
    <source>
        <dbReference type="ARBA" id="ARBA00022737"/>
    </source>
</evidence>
<dbReference type="SUPFAM" id="SSF57667">
    <property type="entry name" value="beta-beta-alpha zinc fingers"/>
    <property type="match status" value="2"/>
</dbReference>
<comment type="caution">
    <text evidence="8">The sequence shown here is derived from an EMBL/GenBank/DDBJ whole genome shotgun (WGS) entry which is preliminary data.</text>
</comment>
<dbReference type="PANTHER" id="PTHR24403:SF67">
    <property type="entry name" value="FI01116P-RELATED"/>
    <property type="match status" value="1"/>
</dbReference>
<dbReference type="SMART" id="SM00355">
    <property type="entry name" value="ZnF_C2H2"/>
    <property type="match status" value="8"/>
</dbReference>
<feature type="compositionally biased region" description="Low complexity" evidence="6">
    <location>
        <begin position="443"/>
        <end position="461"/>
    </location>
</feature>
<evidence type="ECO:0000313" key="8">
    <source>
        <dbReference type="EMBL" id="KAH7639478.1"/>
    </source>
</evidence>
<evidence type="ECO:0000256" key="4">
    <source>
        <dbReference type="ARBA" id="ARBA00022833"/>
    </source>
</evidence>
<feature type="region of interest" description="Disordered" evidence="6">
    <location>
        <begin position="164"/>
        <end position="190"/>
    </location>
</feature>
<keyword evidence="2" id="KW-0677">Repeat</keyword>
<evidence type="ECO:0000256" key="1">
    <source>
        <dbReference type="ARBA" id="ARBA00022723"/>
    </source>
</evidence>
<keyword evidence="1" id="KW-0479">Metal-binding</keyword>
<evidence type="ECO:0000256" key="3">
    <source>
        <dbReference type="ARBA" id="ARBA00022771"/>
    </source>
</evidence>
<keyword evidence="4" id="KW-0862">Zinc</keyword>
<dbReference type="PROSITE" id="PS50157">
    <property type="entry name" value="ZINC_FINGER_C2H2_2"/>
    <property type="match status" value="2"/>
</dbReference>
<evidence type="ECO:0000256" key="6">
    <source>
        <dbReference type="SAM" id="MobiDB-lite"/>
    </source>
</evidence>
<sequence>MAKTIIDGKKRYRCLWNDCTFCTWNYSQHISRHIYLKHIGIKKLQCNIDGCGKLFKRPESLVQHMKNHNCGFGIDNDTMKNPDNICGVRNIRRYFSRTLDNDIYVYQCRFGDCKFHTHNSGSIRRHVHNQHVCPFSASNNNSNNNNNNIVQQQQEYGEANPIIIDNHSYDDSNDQSSSPLSSTPPPPDVEVQLNEFDNQLYDPERRQIPPNGLYSLKNFKGQFRKERNESNGVEFICNRCGFRAPSQITLVRHLWSENGYKNFTCDNCDQIFDSEVALYKHRKTIHQQTTSTSSLSPPHLPVVMVPSSHPTLSNNNITNNSVCSSYSSSQTIVQHIPSLNNDNSMNIPQQRQQQFTNDNQLSAINDMNNGATLMALLMMQSQLPDPLIKNSDGSNEFRCRICPTYVVRSRQSITKHMKNYHPLHQQQQQQQQNHLQMLKMVLQTQTQTQTSSTSSSPQQQQTDEEESVNNNLEIDSNPDDSTVTAGQQVEQQQQQRQSSGRDKNGLYSLKKFPDYYRRQRMPDGSPGYQYVCLKCMDEQSYATKSQASMIRHIWQHKPQNFHCPICMFPCENEFALYKHKKHKHPESTSDDDAHTQQLQQQQQPEKTSRRSLQFKTYKYNCQSSSSLQIDDDYNDDDDE</sequence>
<dbReference type="PROSITE" id="PS00028">
    <property type="entry name" value="ZINC_FINGER_C2H2_1"/>
    <property type="match status" value="2"/>
</dbReference>
<dbReference type="Gene3D" id="3.30.160.60">
    <property type="entry name" value="Classic Zinc Finger"/>
    <property type="match status" value="2"/>
</dbReference>
<feature type="compositionally biased region" description="Low complexity" evidence="6">
    <location>
        <begin position="487"/>
        <end position="497"/>
    </location>
</feature>
<keyword evidence="3 5" id="KW-0863">Zinc-finger</keyword>
<feature type="domain" description="C2H2-type" evidence="7">
    <location>
        <begin position="263"/>
        <end position="291"/>
    </location>
</feature>
<feature type="region of interest" description="Disordered" evidence="6">
    <location>
        <begin position="443"/>
        <end position="509"/>
    </location>
</feature>
<dbReference type="AlphaFoldDB" id="A0A9D4NW77"/>
<dbReference type="GO" id="GO:0045944">
    <property type="term" value="P:positive regulation of transcription by RNA polymerase II"/>
    <property type="evidence" value="ECO:0007669"/>
    <property type="project" value="TreeGrafter"/>
</dbReference>
<accession>A0A9D4NW77</accession>
<dbReference type="GO" id="GO:0008270">
    <property type="term" value="F:zinc ion binding"/>
    <property type="evidence" value="ECO:0007669"/>
    <property type="project" value="UniProtKB-KW"/>
</dbReference>
<feature type="compositionally biased region" description="Polar residues" evidence="6">
    <location>
        <begin position="468"/>
        <end position="486"/>
    </location>
</feature>
<dbReference type="Pfam" id="PF00096">
    <property type="entry name" value="zf-C2H2"/>
    <property type="match status" value="2"/>
</dbReference>
<dbReference type="EMBL" id="SDOV01000007">
    <property type="protein sequence ID" value="KAH7639478.1"/>
    <property type="molecule type" value="Genomic_DNA"/>
</dbReference>
<dbReference type="Proteomes" id="UP000828236">
    <property type="component" value="Unassembled WGS sequence"/>
</dbReference>
<dbReference type="InterPro" id="IPR036236">
    <property type="entry name" value="Znf_C2H2_sf"/>
</dbReference>
<organism evidence="8">
    <name type="scientific">Dermatophagoides farinae</name>
    <name type="common">American house dust mite</name>
    <dbReference type="NCBI Taxonomy" id="6954"/>
    <lineage>
        <taxon>Eukaryota</taxon>
        <taxon>Metazoa</taxon>
        <taxon>Ecdysozoa</taxon>
        <taxon>Arthropoda</taxon>
        <taxon>Chelicerata</taxon>
        <taxon>Arachnida</taxon>
        <taxon>Acari</taxon>
        <taxon>Acariformes</taxon>
        <taxon>Sarcoptiformes</taxon>
        <taxon>Astigmata</taxon>
        <taxon>Psoroptidia</taxon>
        <taxon>Analgoidea</taxon>
        <taxon>Pyroglyphidae</taxon>
        <taxon>Dermatophagoidinae</taxon>
        <taxon>Dermatophagoides</taxon>
    </lineage>
</organism>
<feature type="compositionally biased region" description="Basic and acidic residues" evidence="6">
    <location>
        <begin position="585"/>
        <end position="594"/>
    </location>
</feature>
<proteinExistence type="predicted"/>